<organism evidence="2 3">
    <name type="scientific">Gossypium mustelinum</name>
    <name type="common">Cotton</name>
    <name type="synonym">Gossypium caicoense</name>
    <dbReference type="NCBI Taxonomy" id="34275"/>
    <lineage>
        <taxon>Eukaryota</taxon>
        <taxon>Viridiplantae</taxon>
        <taxon>Streptophyta</taxon>
        <taxon>Embryophyta</taxon>
        <taxon>Tracheophyta</taxon>
        <taxon>Spermatophyta</taxon>
        <taxon>Magnoliopsida</taxon>
        <taxon>eudicotyledons</taxon>
        <taxon>Gunneridae</taxon>
        <taxon>Pentapetalae</taxon>
        <taxon>rosids</taxon>
        <taxon>malvids</taxon>
        <taxon>Malvales</taxon>
        <taxon>Malvaceae</taxon>
        <taxon>Malvoideae</taxon>
        <taxon>Gossypium</taxon>
    </lineage>
</organism>
<evidence type="ECO:0000313" key="2">
    <source>
        <dbReference type="EMBL" id="TYI68948.1"/>
    </source>
</evidence>
<proteinExistence type="predicted"/>
<feature type="transmembrane region" description="Helical" evidence="1">
    <location>
        <begin position="33"/>
        <end position="52"/>
    </location>
</feature>
<keyword evidence="3" id="KW-1185">Reference proteome</keyword>
<feature type="non-terminal residue" evidence="2">
    <location>
        <position position="1"/>
    </location>
</feature>
<dbReference type="Proteomes" id="UP000323597">
    <property type="component" value="Chromosome D08"/>
</dbReference>
<protein>
    <submittedName>
        <fullName evidence="2">Uncharacterized protein</fullName>
    </submittedName>
</protein>
<evidence type="ECO:0000313" key="3">
    <source>
        <dbReference type="Proteomes" id="UP000323597"/>
    </source>
</evidence>
<reference evidence="2 3" key="1">
    <citation type="submission" date="2019-07" db="EMBL/GenBank/DDBJ databases">
        <title>WGS assembly of Gossypium mustelinum.</title>
        <authorList>
            <person name="Chen Z.J."/>
            <person name="Sreedasyam A."/>
            <person name="Ando A."/>
            <person name="Song Q."/>
            <person name="De L."/>
            <person name="Hulse-Kemp A."/>
            <person name="Ding M."/>
            <person name="Ye W."/>
            <person name="Kirkbride R."/>
            <person name="Jenkins J."/>
            <person name="Plott C."/>
            <person name="Lovell J."/>
            <person name="Lin Y.-M."/>
            <person name="Vaughn R."/>
            <person name="Liu B."/>
            <person name="Li W."/>
            <person name="Simpson S."/>
            <person name="Scheffler B."/>
            <person name="Saski C."/>
            <person name="Grover C."/>
            <person name="Hu G."/>
            <person name="Conover J."/>
            <person name="Carlson J."/>
            <person name="Shu S."/>
            <person name="Boston L."/>
            <person name="Williams M."/>
            <person name="Peterson D."/>
            <person name="Mcgee K."/>
            <person name="Jones D."/>
            <person name="Wendel J."/>
            <person name="Stelly D."/>
            <person name="Grimwood J."/>
            <person name="Schmutz J."/>
        </authorList>
    </citation>
    <scope>NUCLEOTIDE SEQUENCE [LARGE SCALE GENOMIC DNA]</scope>
    <source>
        <strain evidence="2">1408120.09</strain>
    </source>
</reference>
<gene>
    <name evidence="2" type="ORF">E1A91_D08G120900v1</name>
</gene>
<evidence type="ECO:0000256" key="1">
    <source>
        <dbReference type="SAM" id="Phobius"/>
    </source>
</evidence>
<keyword evidence="1" id="KW-0812">Transmembrane</keyword>
<dbReference type="AlphaFoldDB" id="A0A5D2TX28"/>
<accession>A0A5D2TX28</accession>
<name>A0A5D2TX28_GOSMU</name>
<keyword evidence="1" id="KW-1133">Transmembrane helix</keyword>
<sequence>GIRFCDGPVPVSEKITIGSWSLELLACWLLYNFYHNAIFVLMLFWYVPFFVVKSELFEFPRCITQKKGAINKENKYEIEVDSLEGKYEVWQRKLHPDLVFKIHQVQNPST</sequence>
<keyword evidence="1" id="KW-0472">Membrane</keyword>
<dbReference type="EMBL" id="CM017656">
    <property type="protein sequence ID" value="TYI68948.1"/>
    <property type="molecule type" value="Genomic_DNA"/>
</dbReference>